<reference evidence="1 2" key="1">
    <citation type="journal article" date="2021" name="Elife">
        <title>Chloroplast acquisition without the gene transfer in kleptoplastic sea slugs, Plakobranchus ocellatus.</title>
        <authorList>
            <person name="Maeda T."/>
            <person name="Takahashi S."/>
            <person name="Yoshida T."/>
            <person name="Shimamura S."/>
            <person name="Takaki Y."/>
            <person name="Nagai Y."/>
            <person name="Toyoda A."/>
            <person name="Suzuki Y."/>
            <person name="Arimoto A."/>
            <person name="Ishii H."/>
            <person name="Satoh N."/>
            <person name="Nishiyama T."/>
            <person name="Hasebe M."/>
            <person name="Maruyama T."/>
            <person name="Minagawa J."/>
            <person name="Obokata J."/>
            <person name="Shigenobu S."/>
        </authorList>
    </citation>
    <scope>NUCLEOTIDE SEQUENCE [LARGE SCALE GENOMIC DNA]</scope>
</reference>
<dbReference type="Proteomes" id="UP000762676">
    <property type="component" value="Unassembled WGS sequence"/>
</dbReference>
<dbReference type="AlphaFoldDB" id="A0AAV4I853"/>
<protein>
    <recommendedName>
        <fullName evidence="3">GOLD domain-containing protein</fullName>
    </recommendedName>
</protein>
<accession>A0AAV4I853</accession>
<keyword evidence="2" id="KW-1185">Reference proteome</keyword>
<evidence type="ECO:0000313" key="2">
    <source>
        <dbReference type="Proteomes" id="UP000762676"/>
    </source>
</evidence>
<sequence length="124" mass="13217">METNKGNAIGGSTSELRAKAVGIHDLRFKVQQENEKDAEHFYSIDELILASKPETGVSAVSMRTMAMETSDLGSSWVSVAEAKLKVVMVTSQGNIFSWDMSLGGGLDGSTIASKVGSVVWFSGK</sequence>
<organism evidence="1 2">
    <name type="scientific">Elysia marginata</name>
    <dbReference type="NCBI Taxonomy" id="1093978"/>
    <lineage>
        <taxon>Eukaryota</taxon>
        <taxon>Metazoa</taxon>
        <taxon>Spiralia</taxon>
        <taxon>Lophotrochozoa</taxon>
        <taxon>Mollusca</taxon>
        <taxon>Gastropoda</taxon>
        <taxon>Heterobranchia</taxon>
        <taxon>Euthyneura</taxon>
        <taxon>Panpulmonata</taxon>
        <taxon>Sacoglossa</taxon>
        <taxon>Placobranchoidea</taxon>
        <taxon>Plakobranchidae</taxon>
        <taxon>Elysia</taxon>
    </lineage>
</organism>
<evidence type="ECO:0008006" key="3">
    <source>
        <dbReference type="Google" id="ProtNLM"/>
    </source>
</evidence>
<comment type="caution">
    <text evidence="1">The sequence shown here is derived from an EMBL/GenBank/DDBJ whole genome shotgun (WGS) entry which is preliminary data.</text>
</comment>
<name>A0AAV4I853_9GAST</name>
<evidence type="ECO:0000313" key="1">
    <source>
        <dbReference type="EMBL" id="GFS06115.1"/>
    </source>
</evidence>
<gene>
    <name evidence="1" type="ORF">ElyMa_006535900</name>
</gene>
<dbReference type="EMBL" id="BMAT01013132">
    <property type="protein sequence ID" value="GFS06115.1"/>
    <property type="molecule type" value="Genomic_DNA"/>
</dbReference>
<proteinExistence type="predicted"/>